<sequence length="222" mass="23930">MQGEVIRVDTQLTEFIGGDQQVQRQLLVTQVEANDLRQELVGAHAKRQLQRALQVMVILQAGFAVGIVLAEQLAVDHHMVLRGFTVAQFFQVSGEQAVEALVLPIAQQAIEPGAVDLFGGCHALQKVQRMGLVLKIPTWPPLLALLKVVGIGLGHLGAALLDPGRQLFGPLWQVAVGGLYQGQLIVQVFTRQFGGVLGFAMQLLVDPLMAALGRVGERGRLA</sequence>
<reference evidence="2 3" key="1">
    <citation type="submission" date="2015-05" db="EMBL/GenBank/DDBJ databases">
        <title>A genomic and transcriptomic approach to investigate the blue pigment phenotype in Pseudomonas fluorescens.</title>
        <authorList>
            <person name="Andreani N.A."/>
            <person name="Cardazzo B."/>
        </authorList>
    </citation>
    <scope>NUCLEOTIDE SEQUENCE [LARGE SCALE GENOMIC DNA]</scope>
    <source>
        <strain evidence="2 3">Ps_22</strain>
    </source>
</reference>
<dbReference type="AlphaFoldDB" id="A0A109LEK4"/>
<comment type="caution">
    <text evidence="2">The sequence shown here is derived from an EMBL/GenBank/DDBJ whole genome shotgun (WGS) entry which is preliminary data.</text>
</comment>
<evidence type="ECO:0000313" key="3">
    <source>
        <dbReference type="Proteomes" id="UP000061348"/>
    </source>
</evidence>
<name>A0A109LEK4_PSEFL</name>
<protein>
    <submittedName>
        <fullName evidence="2">Uncharacterized protein</fullName>
    </submittedName>
</protein>
<dbReference type="Proteomes" id="UP000061348">
    <property type="component" value="Unassembled WGS sequence"/>
</dbReference>
<accession>A0A109LEK4</accession>
<dbReference type="EMBL" id="LCYA01000105">
    <property type="protein sequence ID" value="KWV86095.1"/>
    <property type="molecule type" value="Genomic_DNA"/>
</dbReference>
<gene>
    <name evidence="2" type="ORF">PFLmoz3_04294</name>
</gene>
<organism evidence="2 3">
    <name type="scientific">Pseudomonas fluorescens</name>
    <dbReference type="NCBI Taxonomy" id="294"/>
    <lineage>
        <taxon>Bacteria</taxon>
        <taxon>Pseudomonadati</taxon>
        <taxon>Pseudomonadota</taxon>
        <taxon>Gammaproteobacteria</taxon>
        <taxon>Pseudomonadales</taxon>
        <taxon>Pseudomonadaceae</taxon>
        <taxon>Pseudomonas</taxon>
    </lineage>
</organism>
<feature type="transmembrane region" description="Helical" evidence="1">
    <location>
        <begin position="55"/>
        <end position="75"/>
    </location>
</feature>
<keyword evidence="1" id="KW-0472">Membrane</keyword>
<keyword evidence="1" id="KW-1133">Transmembrane helix</keyword>
<proteinExistence type="predicted"/>
<evidence type="ECO:0000256" key="1">
    <source>
        <dbReference type="SAM" id="Phobius"/>
    </source>
</evidence>
<keyword evidence="1" id="KW-0812">Transmembrane</keyword>
<evidence type="ECO:0000313" key="2">
    <source>
        <dbReference type="EMBL" id="KWV86095.1"/>
    </source>
</evidence>